<evidence type="ECO:0000313" key="2">
    <source>
        <dbReference type="EMBL" id="CAG1864327.1"/>
    </source>
</evidence>
<feature type="region of interest" description="Disordered" evidence="1">
    <location>
        <begin position="134"/>
        <end position="156"/>
    </location>
</feature>
<evidence type="ECO:0000256" key="1">
    <source>
        <dbReference type="SAM" id="MobiDB-lite"/>
    </source>
</evidence>
<proteinExistence type="predicted"/>
<protein>
    <submittedName>
        <fullName evidence="2">(wild Malaysian banana) hypothetical protein</fullName>
    </submittedName>
</protein>
<gene>
    <name evidence="2" type="ORF">GSMUA_13010.1</name>
</gene>
<name>A0A8D7FSL2_MUSAM</name>
<reference evidence="2" key="1">
    <citation type="submission" date="2021-03" db="EMBL/GenBank/DDBJ databases">
        <authorList>
            <consortium name="Genoscope - CEA"/>
            <person name="William W."/>
        </authorList>
    </citation>
    <scope>NUCLEOTIDE SEQUENCE</scope>
    <source>
        <strain evidence="2">Doubled-haploid Pahang</strain>
    </source>
</reference>
<dbReference type="AlphaFoldDB" id="A0A8D7FSL2"/>
<sequence length="248" mass="26622">MQIKPKIAMKDKRKRRMYSVYTKPSFEAFIVLSETESHSDDYTESHPGGSQAELEVQLERVFRSRQVCAHLAGPGDREPGERGRPRDRALVVQLPAIAFSAAGGCVGVVGGRHRRNTSSGGGEDTAVRDVERRARRRAGEVDPPGGASGGGGGVLEEVGRRREGRYYRVAWVQRAGEAASAVEVVLLLLHLGGVLQPLPLLLVRVLVAAQRLRVGELAAAVLALVLPPVSSLSHSTSRRGSGGRGRRG</sequence>
<organism evidence="2">
    <name type="scientific">Musa acuminata subsp. malaccensis</name>
    <name type="common">Wild banana</name>
    <name type="synonym">Musa malaccensis</name>
    <dbReference type="NCBI Taxonomy" id="214687"/>
    <lineage>
        <taxon>Eukaryota</taxon>
        <taxon>Viridiplantae</taxon>
        <taxon>Streptophyta</taxon>
        <taxon>Embryophyta</taxon>
        <taxon>Tracheophyta</taxon>
        <taxon>Spermatophyta</taxon>
        <taxon>Magnoliopsida</taxon>
        <taxon>Liliopsida</taxon>
        <taxon>Zingiberales</taxon>
        <taxon>Musaceae</taxon>
        <taxon>Musa</taxon>
    </lineage>
</organism>
<accession>A0A8D7FSL2</accession>
<dbReference type="EMBL" id="HG996475">
    <property type="protein sequence ID" value="CAG1864327.1"/>
    <property type="molecule type" value="Genomic_DNA"/>
</dbReference>